<reference evidence="1" key="1">
    <citation type="submission" date="2020-04" db="EMBL/GenBank/DDBJ databases">
        <authorList>
            <person name="Chiriac C."/>
            <person name="Salcher M."/>
            <person name="Ghai R."/>
            <person name="Kavagutti S V."/>
        </authorList>
    </citation>
    <scope>NUCLEOTIDE SEQUENCE</scope>
</reference>
<dbReference type="EMBL" id="LR796151">
    <property type="protein sequence ID" value="CAB4121513.1"/>
    <property type="molecule type" value="Genomic_DNA"/>
</dbReference>
<accession>A0A6J5KJH9</accession>
<dbReference type="InterPro" id="IPR038556">
    <property type="entry name" value="TAC_Gp13-like_sf"/>
</dbReference>
<organism evidence="1">
    <name type="scientific">uncultured Caudovirales phage</name>
    <dbReference type="NCBI Taxonomy" id="2100421"/>
    <lineage>
        <taxon>Viruses</taxon>
        <taxon>Duplodnaviria</taxon>
        <taxon>Heunggongvirae</taxon>
        <taxon>Uroviricota</taxon>
        <taxon>Caudoviricetes</taxon>
        <taxon>Peduoviridae</taxon>
        <taxon>Maltschvirus</taxon>
        <taxon>Maltschvirus maltsch</taxon>
    </lineage>
</organism>
<dbReference type="Gene3D" id="3.30.2220.20">
    <property type="entry name" value="Phage tail assembly chaperone gp13-like"/>
    <property type="match status" value="1"/>
</dbReference>
<evidence type="ECO:0000313" key="1">
    <source>
        <dbReference type="EMBL" id="CAB4121513.1"/>
    </source>
</evidence>
<gene>
    <name evidence="1" type="ORF">UFOVP14_16</name>
</gene>
<proteinExistence type="predicted"/>
<name>A0A6J5KJH9_9CAUD</name>
<protein>
    <submittedName>
        <fullName evidence="1">Uncharacterized protein</fullName>
    </submittedName>
</protein>
<sequence>MSKKLLSKADIIAASDLKREEVDVPEWGGKVLVTSFSADAKDAVEFKLYNMSNKSGVGIRAAYVGLALVDEFGQRLFTDEEIPILGTKYAGAVDRVFEVVSRINRISAKDIEELEKNSAAVPGDGLPSDSASS</sequence>